<proteinExistence type="predicted"/>
<keyword evidence="1" id="KW-1133">Transmembrane helix</keyword>
<dbReference type="Proteomes" id="UP001446871">
    <property type="component" value="Unassembled WGS sequence"/>
</dbReference>
<feature type="transmembrane region" description="Helical" evidence="1">
    <location>
        <begin position="247"/>
        <end position="268"/>
    </location>
</feature>
<keyword evidence="1" id="KW-0472">Membrane</keyword>
<organism evidence="2 3">
    <name type="scientific">Apiospora saccharicola</name>
    <dbReference type="NCBI Taxonomy" id="335842"/>
    <lineage>
        <taxon>Eukaryota</taxon>
        <taxon>Fungi</taxon>
        <taxon>Dikarya</taxon>
        <taxon>Ascomycota</taxon>
        <taxon>Pezizomycotina</taxon>
        <taxon>Sordariomycetes</taxon>
        <taxon>Xylariomycetidae</taxon>
        <taxon>Amphisphaeriales</taxon>
        <taxon>Apiosporaceae</taxon>
        <taxon>Apiospora</taxon>
    </lineage>
</organism>
<keyword evidence="3" id="KW-1185">Reference proteome</keyword>
<reference evidence="2 3" key="1">
    <citation type="submission" date="2023-01" db="EMBL/GenBank/DDBJ databases">
        <title>Analysis of 21 Apiospora genomes using comparative genomics revels a genus with tremendous synthesis potential of carbohydrate active enzymes and secondary metabolites.</title>
        <authorList>
            <person name="Sorensen T."/>
        </authorList>
    </citation>
    <scope>NUCLEOTIDE SEQUENCE [LARGE SCALE GENOMIC DNA]</scope>
    <source>
        <strain evidence="2 3">CBS 83171</strain>
    </source>
</reference>
<protein>
    <submittedName>
        <fullName evidence="2">PNG1 with de-n-glycosylation function (N-glycanase)</fullName>
    </submittedName>
</protein>
<evidence type="ECO:0000313" key="3">
    <source>
        <dbReference type="Proteomes" id="UP001446871"/>
    </source>
</evidence>
<accession>A0ABR1W4D0</accession>
<gene>
    <name evidence="2" type="ORF">PG996_004528</name>
</gene>
<evidence type="ECO:0000256" key="1">
    <source>
        <dbReference type="SAM" id="Phobius"/>
    </source>
</evidence>
<comment type="caution">
    <text evidence="2">The sequence shown here is derived from an EMBL/GenBank/DDBJ whole genome shotgun (WGS) entry which is preliminary data.</text>
</comment>
<keyword evidence="1" id="KW-0812">Transmembrane</keyword>
<name>A0ABR1W4D0_9PEZI</name>
<dbReference type="EMBL" id="JAQQWM010000002">
    <property type="protein sequence ID" value="KAK8078358.1"/>
    <property type="molecule type" value="Genomic_DNA"/>
</dbReference>
<evidence type="ECO:0000313" key="2">
    <source>
        <dbReference type="EMBL" id="KAK8078358.1"/>
    </source>
</evidence>
<sequence length="291" mass="31664">MIFKTIIRALDAVLNISPPPANDRQNIGPPEESCGREIITTQLRGLKKAWYALGAALEIFERDIEPRISAAPETSRPTIVVCCEVPQVRDEVESSIRQHGILNQYPEFGLQTSSQLLELAAPLRTLSGNQQMRSSPVPNDTIAPEAPLGRRIATLDEKGRHQFSTGGIVLQGVVFQGDCGSVVLEQDTGAFYGHIVRGRPNTGIAYIIAAGDIFRDIKERLGKEPVIIARPLEQGAILLILSHIPTLLPVMAIIAMVYLTALALLPMLSDQAAAIIRYANNHTILAGHKMS</sequence>